<dbReference type="GO" id="GO:0005886">
    <property type="term" value="C:plasma membrane"/>
    <property type="evidence" value="ECO:0007669"/>
    <property type="project" value="UniProtKB-SubCell"/>
</dbReference>
<feature type="transmembrane region" description="Helical" evidence="6">
    <location>
        <begin position="478"/>
        <end position="500"/>
    </location>
</feature>
<keyword evidence="3 6" id="KW-0812">Transmembrane</keyword>
<keyword evidence="2" id="KW-1003">Cell membrane</keyword>
<feature type="transmembrane region" description="Helical" evidence="6">
    <location>
        <begin position="21"/>
        <end position="39"/>
    </location>
</feature>
<dbReference type="Proteomes" id="UP000737612">
    <property type="component" value="Unassembled WGS sequence"/>
</dbReference>
<comment type="caution">
    <text evidence="7">The sequence shown here is derived from an EMBL/GenBank/DDBJ whole genome shotgun (WGS) entry which is preliminary data.</text>
</comment>
<keyword evidence="4 6" id="KW-1133">Transmembrane helix</keyword>
<comment type="subcellular location">
    <subcellularLocation>
        <location evidence="1">Cell membrane</location>
        <topology evidence="1">Multi-pass membrane protein</topology>
    </subcellularLocation>
</comment>
<sequence length="521" mass="59158">MRVHNKEKEDIMRIKNLFRNSFFSMFSQFALLILGFFSQRAMNLYMGAELVGMNGVISNVINILSVTELGISTAIVYHLYGALARKDEHEIASLMNLYRKAYRIFAVIVFTAGMLLLPLIHLFMKNNSYSLTYIRILYAMWLIRTVLSYLLTDRKSLLIADQKEYIASIAGLILNVVSYLAIILLVTYQQNYLLALGIGIVTEVMLNIWINWYVERKYPFLHQLRKEKGSSFFKELILKDLKNVFISRVSDKMLNCTDNLIISGFIGVGTVGRYANYSMITQAIINILTILANTIQPTIGDYFTEKNYRRNYEILRQLTFVFFCISSVVAVGLFSLITPFICDIWLSPAYELGWGTAVLCIVVLLIKITGLPLSLMMGVTGLFEKEKNAGASSAVLNLVVSLALVRPYGMTGVLLGTLLSYLLQISYRYVIFFRDFLGMKEEAIRYARDLGEYTAVMILEVAVTRRIIPLIYGNGGMTPFIFCFVLCILVPLALNGVFFGRGWRLQSIVKMVRGMKRSGSR</sequence>
<evidence type="ECO:0000256" key="1">
    <source>
        <dbReference type="ARBA" id="ARBA00004651"/>
    </source>
</evidence>
<gene>
    <name evidence="7" type="ORF">JTJ23_11125</name>
</gene>
<dbReference type="PANTHER" id="PTHR30250:SF26">
    <property type="entry name" value="PSMA PROTEIN"/>
    <property type="match status" value="1"/>
</dbReference>
<evidence type="ECO:0000256" key="4">
    <source>
        <dbReference type="ARBA" id="ARBA00022989"/>
    </source>
</evidence>
<dbReference type="EMBL" id="JAFHBD010000057">
    <property type="protein sequence ID" value="MBN2954115.1"/>
    <property type="molecule type" value="Genomic_DNA"/>
</dbReference>
<evidence type="ECO:0000313" key="7">
    <source>
        <dbReference type="EMBL" id="MBN2954115.1"/>
    </source>
</evidence>
<dbReference type="PANTHER" id="PTHR30250">
    <property type="entry name" value="PST FAMILY PREDICTED COLANIC ACID TRANSPORTER"/>
    <property type="match status" value="1"/>
</dbReference>
<feature type="transmembrane region" description="Helical" evidence="6">
    <location>
        <begin position="164"/>
        <end position="186"/>
    </location>
</feature>
<feature type="transmembrane region" description="Helical" evidence="6">
    <location>
        <begin position="318"/>
        <end position="346"/>
    </location>
</feature>
<organism evidence="7 8">
    <name type="scientific">Fusicatenibacter saccharivorans</name>
    <dbReference type="NCBI Taxonomy" id="1150298"/>
    <lineage>
        <taxon>Bacteria</taxon>
        <taxon>Bacillati</taxon>
        <taxon>Bacillota</taxon>
        <taxon>Clostridia</taxon>
        <taxon>Lachnospirales</taxon>
        <taxon>Lachnospiraceae</taxon>
        <taxon>Fusicatenibacter</taxon>
    </lineage>
</organism>
<feature type="transmembrane region" description="Helical" evidence="6">
    <location>
        <begin position="192"/>
        <end position="214"/>
    </location>
</feature>
<evidence type="ECO:0000256" key="6">
    <source>
        <dbReference type="SAM" id="Phobius"/>
    </source>
</evidence>
<feature type="transmembrane region" description="Helical" evidence="6">
    <location>
        <begin position="352"/>
        <end position="376"/>
    </location>
</feature>
<dbReference type="Pfam" id="PF01943">
    <property type="entry name" value="Polysacc_synt"/>
    <property type="match status" value="1"/>
</dbReference>
<feature type="transmembrane region" description="Helical" evidence="6">
    <location>
        <begin position="101"/>
        <end position="124"/>
    </location>
</feature>
<feature type="transmembrane region" description="Helical" evidence="6">
    <location>
        <begin position="130"/>
        <end position="152"/>
    </location>
</feature>
<proteinExistence type="predicted"/>
<dbReference type="InterPro" id="IPR002797">
    <property type="entry name" value="Polysacc_synth"/>
</dbReference>
<evidence type="ECO:0000256" key="5">
    <source>
        <dbReference type="ARBA" id="ARBA00023136"/>
    </source>
</evidence>
<dbReference type="AlphaFoldDB" id="A0A938Z750"/>
<reference evidence="7" key="1">
    <citation type="submission" date="2021-02" db="EMBL/GenBank/DDBJ databases">
        <title>Metagenome-assembled genomes from human diarrheal sample B26.</title>
        <authorList>
            <person name="Ateba T.P."/>
            <person name="Alayande K.A."/>
            <person name="Mwanza M."/>
        </authorList>
    </citation>
    <scope>NUCLEOTIDE SEQUENCE</scope>
    <source>
        <strain evidence="7">06WH</strain>
    </source>
</reference>
<feature type="transmembrane region" description="Helical" evidence="6">
    <location>
        <begin position="59"/>
        <end position="80"/>
    </location>
</feature>
<name>A0A938Z750_9FIRM</name>
<evidence type="ECO:0000313" key="8">
    <source>
        <dbReference type="Proteomes" id="UP000737612"/>
    </source>
</evidence>
<evidence type="ECO:0000256" key="3">
    <source>
        <dbReference type="ARBA" id="ARBA00022692"/>
    </source>
</evidence>
<protein>
    <submittedName>
        <fullName evidence="7">Lipopolysaccharide biosynthesis protein</fullName>
    </submittedName>
</protein>
<feature type="transmembrane region" description="Helical" evidence="6">
    <location>
        <begin position="411"/>
        <end position="432"/>
    </location>
</feature>
<evidence type="ECO:0000256" key="2">
    <source>
        <dbReference type="ARBA" id="ARBA00022475"/>
    </source>
</evidence>
<accession>A0A938Z750</accession>
<keyword evidence="5 6" id="KW-0472">Membrane</keyword>
<dbReference type="InterPro" id="IPR050833">
    <property type="entry name" value="Poly_Biosynth_Transport"/>
</dbReference>